<feature type="compositionally biased region" description="Low complexity" evidence="1">
    <location>
        <begin position="236"/>
        <end position="249"/>
    </location>
</feature>
<dbReference type="AlphaFoldDB" id="A0A6A5ALP0"/>
<evidence type="ECO:0000256" key="1">
    <source>
        <dbReference type="SAM" id="MobiDB-lite"/>
    </source>
</evidence>
<evidence type="ECO:0000313" key="3">
    <source>
        <dbReference type="Proteomes" id="UP000469452"/>
    </source>
</evidence>
<feature type="region of interest" description="Disordered" evidence="1">
    <location>
        <begin position="1"/>
        <end position="26"/>
    </location>
</feature>
<comment type="caution">
    <text evidence="2">The sequence shown here is derived from an EMBL/GenBank/DDBJ whole genome shotgun (WGS) entry which is preliminary data.</text>
</comment>
<dbReference type="EMBL" id="VJMI01011779">
    <property type="protein sequence ID" value="KAF0751859.1"/>
    <property type="molecule type" value="Genomic_DNA"/>
</dbReference>
<dbReference type="Proteomes" id="UP000469452">
    <property type="component" value="Unassembled WGS sequence"/>
</dbReference>
<gene>
    <name evidence="2" type="ORF">AaE_006238</name>
</gene>
<organism evidence="2 3">
    <name type="scientific">Aphanomyces astaci</name>
    <name type="common">Crayfish plague agent</name>
    <dbReference type="NCBI Taxonomy" id="112090"/>
    <lineage>
        <taxon>Eukaryota</taxon>
        <taxon>Sar</taxon>
        <taxon>Stramenopiles</taxon>
        <taxon>Oomycota</taxon>
        <taxon>Saprolegniomycetes</taxon>
        <taxon>Saprolegniales</taxon>
        <taxon>Verrucalvaceae</taxon>
        <taxon>Aphanomyces</taxon>
    </lineage>
</organism>
<name>A0A6A5ALP0_APHAT</name>
<protein>
    <submittedName>
        <fullName evidence="2">Uncharacterized protein</fullName>
    </submittedName>
</protein>
<feature type="region of interest" description="Disordered" evidence="1">
    <location>
        <begin position="218"/>
        <end position="249"/>
    </location>
</feature>
<proteinExistence type="predicted"/>
<reference evidence="2 3" key="1">
    <citation type="submission" date="2019-06" db="EMBL/GenBank/DDBJ databases">
        <title>Genomics analysis of Aphanomyces spp. identifies a new class of oomycete effector associated with host adaptation.</title>
        <authorList>
            <person name="Gaulin E."/>
        </authorList>
    </citation>
    <scope>NUCLEOTIDE SEQUENCE [LARGE SCALE GENOMIC DNA]</scope>
    <source>
        <strain evidence="2 3">E</strain>
    </source>
</reference>
<sequence length="249" mass="25439">MALASEKATDKRPPYPGASKAKTPWRIGVATACPQAATQHTPARSSPVRSTRTRCVKTSCFRQDGLPSHLANYPKVAVVEALKADQAAAAVENAMAKAAGAVEEPDHPSSTPFAKVTPQAANKFTPQAANKVTHPAATLPADIQATPVSITALIATINAAVTRFVSRYFAVAQATGTASTVKTAVITATTAAPTKTTGATAAAVTRCMPTGATAAAAAARRWSTKATPNRPPPPSAAKAAARRAALPVR</sequence>
<accession>A0A6A5ALP0</accession>
<evidence type="ECO:0000313" key="2">
    <source>
        <dbReference type="EMBL" id="KAF0751859.1"/>
    </source>
</evidence>